<dbReference type="PANTHER" id="PTHR48094">
    <property type="entry name" value="PROTEIN/NUCLEIC ACID DEGLYCASE DJ-1-RELATED"/>
    <property type="match status" value="1"/>
</dbReference>
<protein>
    <recommendedName>
        <fullName evidence="1">DJ-1/PfpI domain-containing protein</fullName>
    </recommendedName>
</protein>
<evidence type="ECO:0000313" key="2">
    <source>
        <dbReference type="EMBL" id="GAG25718.1"/>
    </source>
</evidence>
<dbReference type="EMBL" id="BARS01034750">
    <property type="protein sequence ID" value="GAG25718.1"/>
    <property type="molecule type" value="Genomic_DNA"/>
</dbReference>
<evidence type="ECO:0000259" key="1">
    <source>
        <dbReference type="Pfam" id="PF01965"/>
    </source>
</evidence>
<proteinExistence type="predicted"/>
<dbReference type="Pfam" id="PF01965">
    <property type="entry name" value="DJ-1_PfpI"/>
    <property type="match status" value="1"/>
</dbReference>
<dbReference type="PANTHER" id="PTHR48094:SF12">
    <property type="entry name" value="PARKINSON DISEASE PROTEIN 7 HOMOLOG"/>
    <property type="match status" value="1"/>
</dbReference>
<dbReference type="SUPFAM" id="SSF52317">
    <property type="entry name" value="Class I glutamine amidotransferase-like"/>
    <property type="match status" value="1"/>
</dbReference>
<dbReference type="InterPro" id="IPR050325">
    <property type="entry name" value="Prot/Nucl_acid_deglycase"/>
</dbReference>
<accession>X0WMH9</accession>
<gene>
    <name evidence="2" type="ORF">S01H1_53643</name>
</gene>
<dbReference type="GO" id="GO:0005737">
    <property type="term" value="C:cytoplasm"/>
    <property type="evidence" value="ECO:0007669"/>
    <property type="project" value="TreeGrafter"/>
</dbReference>
<dbReference type="InterPro" id="IPR029062">
    <property type="entry name" value="Class_I_gatase-like"/>
</dbReference>
<comment type="caution">
    <text evidence="2">The sequence shown here is derived from an EMBL/GenBank/DDBJ whole genome shotgun (WGS) entry which is preliminary data.</text>
</comment>
<sequence>MKIAILIAFKDFRDEELFTPQRVFTSVGAEFKVFSTEVGIAQGADGGTAIVHSYIDNLQVSDFDAIVFIGGPGAIRELDNGRSYKIIHEAVVKEKVLGAICVAPVILAKSKILKGKKATVWTDMGKETREVLEENGAIYENQPVVQDGKIITAVGASAAETFAQKIVQALKE</sequence>
<dbReference type="AlphaFoldDB" id="X0WMH9"/>
<reference evidence="2" key="1">
    <citation type="journal article" date="2014" name="Front. Microbiol.">
        <title>High frequency of phylogenetically diverse reductive dehalogenase-homologous genes in deep subseafloor sedimentary metagenomes.</title>
        <authorList>
            <person name="Kawai M."/>
            <person name="Futagami T."/>
            <person name="Toyoda A."/>
            <person name="Takaki Y."/>
            <person name="Nishi S."/>
            <person name="Hori S."/>
            <person name="Arai W."/>
            <person name="Tsubouchi T."/>
            <person name="Morono Y."/>
            <person name="Uchiyama I."/>
            <person name="Ito T."/>
            <person name="Fujiyama A."/>
            <person name="Inagaki F."/>
            <person name="Takami H."/>
        </authorList>
    </citation>
    <scope>NUCLEOTIDE SEQUENCE</scope>
    <source>
        <strain evidence="2">Expedition CK06-06</strain>
    </source>
</reference>
<name>X0WMH9_9ZZZZ</name>
<dbReference type="InterPro" id="IPR002818">
    <property type="entry name" value="DJ-1/PfpI"/>
</dbReference>
<organism evidence="2">
    <name type="scientific">marine sediment metagenome</name>
    <dbReference type="NCBI Taxonomy" id="412755"/>
    <lineage>
        <taxon>unclassified sequences</taxon>
        <taxon>metagenomes</taxon>
        <taxon>ecological metagenomes</taxon>
    </lineage>
</organism>
<feature type="domain" description="DJ-1/PfpI" evidence="1">
    <location>
        <begin position="1"/>
        <end position="168"/>
    </location>
</feature>
<dbReference type="Gene3D" id="3.40.50.880">
    <property type="match status" value="1"/>
</dbReference>